<gene>
    <name evidence="2" type="ORF">GGR43_003353</name>
</gene>
<dbReference type="AlphaFoldDB" id="A0A7W6BMF2"/>
<dbReference type="EMBL" id="JACIDT010000013">
    <property type="protein sequence ID" value="MBB3927621.1"/>
    <property type="molecule type" value="Genomic_DNA"/>
</dbReference>
<feature type="transmembrane region" description="Helical" evidence="1">
    <location>
        <begin position="42"/>
        <end position="66"/>
    </location>
</feature>
<dbReference type="Pfam" id="PF03203">
    <property type="entry name" value="MerC"/>
    <property type="match status" value="1"/>
</dbReference>
<feature type="transmembrane region" description="Helical" evidence="1">
    <location>
        <begin position="100"/>
        <end position="118"/>
    </location>
</feature>
<feature type="transmembrane region" description="Helical" evidence="1">
    <location>
        <begin position="73"/>
        <end position="94"/>
    </location>
</feature>
<evidence type="ECO:0000256" key="1">
    <source>
        <dbReference type="SAM" id="Phobius"/>
    </source>
</evidence>
<name>A0A7W6BMF2_9SPHN</name>
<dbReference type="Proteomes" id="UP000571950">
    <property type="component" value="Unassembled WGS sequence"/>
</dbReference>
<sequence>MLNTAKNRVRLDRLAIGLSALCAVHCVATVLLLGALSSLGHFFAAPIIHEVGLALAILIGAVALGAGLRRHRALFPLVTGGIGLAVMGSALLVPHGVSESVLTVLGVSLVAIAHMLNIRADSQTGCAC</sequence>
<keyword evidence="1" id="KW-1133">Transmembrane helix</keyword>
<feature type="transmembrane region" description="Helical" evidence="1">
    <location>
        <begin position="14"/>
        <end position="36"/>
    </location>
</feature>
<dbReference type="RefSeq" id="WP_188073088.1">
    <property type="nucleotide sequence ID" value="NZ_BSPS01000002.1"/>
</dbReference>
<organism evidence="2 3">
    <name type="scientific">Sphingobium jiangsuense</name>
    <dbReference type="NCBI Taxonomy" id="870476"/>
    <lineage>
        <taxon>Bacteria</taxon>
        <taxon>Pseudomonadati</taxon>
        <taxon>Pseudomonadota</taxon>
        <taxon>Alphaproteobacteria</taxon>
        <taxon>Sphingomonadales</taxon>
        <taxon>Sphingomonadaceae</taxon>
        <taxon>Sphingobium</taxon>
    </lineage>
</organism>
<comment type="caution">
    <text evidence="2">The sequence shown here is derived from an EMBL/GenBank/DDBJ whole genome shotgun (WGS) entry which is preliminary data.</text>
</comment>
<dbReference type="GO" id="GO:0015097">
    <property type="term" value="F:mercury ion transmembrane transporter activity"/>
    <property type="evidence" value="ECO:0007669"/>
    <property type="project" value="InterPro"/>
</dbReference>
<keyword evidence="1" id="KW-0812">Transmembrane</keyword>
<dbReference type="InterPro" id="IPR004891">
    <property type="entry name" value="Mercury-R_MerC"/>
</dbReference>
<accession>A0A7W6BMF2</accession>
<reference evidence="2 3" key="1">
    <citation type="submission" date="2020-08" db="EMBL/GenBank/DDBJ databases">
        <title>Genomic Encyclopedia of Type Strains, Phase IV (KMG-IV): sequencing the most valuable type-strain genomes for metagenomic binning, comparative biology and taxonomic classification.</title>
        <authorList>
            <person name="Goeker M."/>
        </authorList>
    </citation>
    <scope>NUCLEOTIDE SEQUENCE [LARGE SCALE GENOMIC DNA]</scope>
    <source>
        <strain evidence="2 3">DSM 26189</strain>
    </source>
</reference>
<proteinExistence type="predicted"/>
<dbReference type="GO" id="GO:0016020">
    <property type="term" value="C:membrane"/>
    <property type="evidence" value="ECO:0007669"/>
    <property type="project" value="InterPro"/>
</dbReference>
<keyword evidence="1" id="KW-0472">Membrane</keyword>
<keyword evidence="3" id="KW-1185">Reference proteome</keyword>
<protein>
    <submittedName>
        <fullName evidence="2">Putative lysophospholipase L1 biosynthesis ABC-type transport system permease subunit</fullName>
    </submittedName>
</protein>
<evidence type="ECO:0000313" key="2">
    <source>
        <dbReference type="EMBL" id="MBB3927621.1"/>
    </source>
</evidence>
<evidence type="ECO:0000313" key="3">
    <source>
        <dbReference type="Proteomes" id="UP000571950"/>
    </source>
</evidence>